<sequence>MQKLMYELLQVELVNNEKQLLIQTISVLITLILLYLFHVLLLLFLMLSLFVQFDYLNFVFVLKPTFFLVNDFVNVH</sequence>
<accession>A0A3P8C3A8</accession>
<dbReference type="Proteomes" id="UP000269396">
    <property type="component" value="Unassembled WGS sequence"/>
</dbReference>
<keyword evidence="3" id="KW-1185">Reference proteome</keyword>
<keyword evidence="1" id="KW-0472">Membrane</keyword>
<protein>
    <submittedName>
        <fullName evidence="2">Uncharacterized protein</fullName>
    </submittedName>
</protein>
<reference evidence="2 3" key="1">
    <citation type="submission" date="2018-11" db="EMBL/GenBank/DDBJ databases">
        <authorList>
            <consortium name="Pathogen Informatics"/>
        </authorList>
    </citation>
    <scope>NUCLEOTIDE SEQUENCE [LARGE SCALE GENOMIC DNA]</scope>
    <source>
        <strain>Denwood</strain>
        <strain evidence="3">Zambia</strain>
    </source>
</reference>
<proteinExistence type="predicted"/>
<dbReference type="AlphaFoldDB" id="A0A3P8C3A8"/>
<gene>
    <name evidence="2" type="ORF">SMTD_LOCUS5173</name>
</gene>
<organism evidence="2 3">
    <name type="scientific">Schistosoma mattheei</name>
    <dbReference type="NCBI Taxonomy" id="31246"/>
    <lineage>
        <taxon>Eukaryota</taxon>
        <taxon>Metazoa</taxon>
        <taxon>Spiralia</taxon>
        <taxon>Lophotrochozoa</taxon>
        <taxon>Platyhelminthes</taxon>
        <taxon>Trematoda</taxon>
        <taxon>Digenea</taxon>
        <taxon>Strigeidida</taxon>
        <taxon>Schistosomatoidea</taxon>
        <taxon>Schistosomatidae</taxon>
        <taxon>Schistosoma</taxon>
    </lineage>
</organism>
<dbReference type="EMBL" id="UZAL01026901">
    <property type="protein sequence ID" value="VDP27411.1"/>
    <property type="molecule type" value="Genomic_DNA"/>
</dbReference>
<name>A0A3P8C3A8_9TREM</name>
<keyword evidence="1" id="KW-1133">Transmembrane helix</keyword>
<keyword evidence="1" id="KW-0812">Transmembrane</keyword>
<evidence type="ECO:0000256" key="1">
    <source>
        <dbReference type="SAM" id="Phobius"/>
    </source>
</evidence>
<feature type="transmembrane region" description="Helical" evidence="1">
    <location>
        <begin position="20"/>
        <end position="49"/>
    </location>
</feature>
<evidence type="ECO:0000313" key="3">
    <source>
        <dbReference type="Proteomes" id="UP000269396"/>
    </source>
</evidence>
<evidence type="ECO:0000313" key="2">
    <source>
        <dbReference type="EMBL" id="VDP27411.1"/>
    </source>
</evidence>